<dbReference type="InterPro" id="IPR043746">
    <property type="entry name" value="DUF5691"/>
</dbReference>
<proteinExistence type="predicted"/>
<keyword evidence="2" id="KW-1185">Reference proteome</keyword>
<name>A0ABP8W4S6_9ACTN</name>
<dbReference type="Proteomes" id="UP001500621">
    <property type="component" value="Unassembled WGS sequence"/>
</dbReference>
<comment type="caution">
    <text evidence="1">The sequence shown here is derived from an EMBL/GenBank/DDBJ whole genome shotgun (WGS) entry which is preliminary data.</text>
</comment>
<sequence length="525" mass="56775">MTVSEHDTPTDLGTDLGADLDQWWRRLGSAVLVGTARRPAPSVTDLRLDDLPLRPPPQARPEEVALGSAAVGGALRRAGRVLAADDLEVPTAPPEQLAEAPARACQLLTLLLEAPPTDAAGTEDLLRHWCAAAREAGVRVPHRLLPALLDRASSTELRAAVSAVVGERGRWLADQASAWRWLEQSSALQSSLDLVEQTLGAPAVDPHRWAQQSTTARAAQLRRLRTADPAAARDLLGTTWARDSAKDRRTLLEALWVGLGPDDEELLEAALDDRAASVRELAAELLDGLPGSRRASRMAQRLRPLLGETGLLRRQLEVRLPDDPDAAGRRDGLTAPPRGVSARGWWLQRIVAGAPFGAWDAPAVRTVLRLRDEDAIAGLRRAAIARKDAEWARALLDRGPDPRQPTTPELLGILPAPEREGRVLAALPTTAPTALQPLLGVLPPAWSPRVSAAVVDRLAALKPEQVGPALEALVPRLVRGLHLDSAPALERWRARAQLLPHHDSRIRSLIQSRTLRATISEAFHP</sequence>
<dbReference type="Pfam" id="PF18944">
    <property type="entry name" value="DUF5691"/>
    <property type="match status" value="1"/>
</dbReference>
<gene>
    <name evidence="1" type="ORF">GCM10023226_15480</name>
</gene>
<reference evidence="2" key="1">
    <citation type="journal article" date="2019" name="Int. J. Syst. Evol. Microbiol.">
        <title>The Global Catalogue of Microorganisms (GCM) 10K type strain sequencing project: providing services to taxonomists for standard genome sequencing and annotation.</title>
        <authorList>
            <consortium name="The Broad Institute Genomics Platform"/>
            <consortium name="The Broad Institute Genome Sequencing Center for Infectious Disease"/>
            <person name="Wu L."/>
            <person name="Ma J."/>
        </authorList>
    </citation>
    <scope>NUCLEOTIDE SEQUENCE [LARGE SCALE GENOMIC DNA]</scope>
    <source>
        <strain evidence="2">JCM 18127</strain>
    </source>
</reference>
<dbReference type="EMBL" id="BAABIM010000001">
    <property type="protein sequence ID" value="GAA4679051.1"/>
    <property type="molecule type" value="Genomic_DNA"/>
</dbReference>
<evidence type="ECO:0000313" key="2">
    <source>
        <dbReference type="Proteomes" id="UP001500621"/>
    </source>
</evidence>
<evidence type="ECO:0008006" key="3">
    <source>
        <dbReference type="Google" id="ProtNLM"/>
    </source>
</evidence>
<organism evidence="1 2">
    <name type="scientific">Nocardioides nanhaiensis</name>
    <dbReference type="NCBI Taxonomy" id="1476871"/>
    <lineage>
        <taxon>Bacteria</taxon>
        <taxon>Bacillati</taxon>
        <taxon>Actinomycetota</taxon>
        <taxon>Actinomycetes</taxon>
        <taxon>Propionibacteriales</taxon>
        <taxon>Nocardioidaceae</taxon>
        <taxon>Nocardioides</taxon>
    </lineage>
</organism>
<accession>A0ABP8W4S6</accession>
<protein>
    <recommendedName>
        <fullName evidence="3">HEAT repeat domain-containing protein</fullName>
    </recommendedName>
</protein>
<evidence type="ECO:0000313" key="1">
    <source>
        <dbReference type="EMBL" id="GAA4679051.1"/>
    </source>
</evidence>